<dbReference type="PROSITE" id="PS01359">
    <property type="entry name" value="ZF_PHD_1"/>
    <property type="match status" value="1"/>
</dbReference>
<feature type="compositionally biased region" description="Basic residues" evidence="10">
    <location>
        <begin position="300"/>
        <end position="310"/>
    </location>
</feature>
<dbReference type="GO" id="GO:0006974">
    <property type="term" value="P:DNA damage response"/>
    <property type="evidence" value="ECO:0007669"/>
    <property type="project" value="TreeGrafter"/>
</dbReference>
<dbReference type="SUPFAM" id="SSF47370">
    <property type="entry name" value="Bromodomain"/>
    <property type="match status" value="1"/>
</dbReference>
<feature type="compositionally biased region" description="Basic residues" evidence="10">
    <location>
        <begin position="259"/>
        <end position="286"/>
    </location>
</feature>
<dbReference type="SMART" id="SM00249">
    <property type="entry name" value="PHD"/>
    <property type="match status" value="1"/>
</dbReference>
<keyword evidence="7" id="KW-0804">Transcription</keyword>
<dbReference type="InParanoid" id="K1RK83"/>
<feature type="region of interest" description="Disordered" evidence="10">
    <location>
        <begin position="49"/>
        <end position="77"/>
    </location>
</feature>
<dbReference type="InterPro" id="IPR001487">
    <property type="entry name" value="Bromodomain"/>
</dbReference>
<feature type="region of interest" description="Disordered" evidence="10">
    <location>
        <begin position="670"/>
        <end position="700"/>
    </location>
</feature>
<dbReference type="PANTHER" id="PTHR46802:SF1">
    <property type="entry name" value="TYROSINE-PROTEIN KINASE BAZ1B"/>
    <property type="match status" value="1"/>
</dbReference>
<dbReference type="SMART" id="SM00297">
    <property type="entry name" value="BROMO"/>
    <property type="match status" value="1"/>
</dbReference>
<keyword evidence="8" id="KW-0539">Nucleus</keyword>
<dbReference type="InterPro" id="IPR019787">
    <property type="entry name" value="Znf_PHD-finger"/>
</dbReference>
<dbReference type="GO" id="GO:0140801">
    <property type="term" value="F:histone H2AXY142 kinase activity"/>
    <property type="evidence" value="ECO:0007669"/>
    <property type="project" value="InterPro"/>
</dbReference>
<dbReference type="InterPro" id="IPR036427">
    <property type="entry name" value="Bromodomain-like_sf"/>
</dbReference>
<sequence length="1316" mass="149931">MPLFGKKIFSTVKPLTDVEASETIYTIPHTKEQIQGVIVKVDAAGCQVNPTSNCSSPSSDKENKAEEGNSPKKWTPPKLLPYKYSFRLEGEDKIINAVPATDLQRVDKPPSKELIRLFIRAYSVRSGQNPNSPWVVDEDKVKEFSLPNKINDFFLSPVKVTEVAKKAEEERAKKRKSKSKNESSSAKKLKKEKTGEKGKDNKKQLTLSPLKKKVQKTPTKPADGEVEVITCSDSESDEDKPLAALNKSSPAKKVTEKKEKKKQKVPKVKKEKKEKSAKKDKKKKIEKKNLSDSEDEPLAKLKKSPSKKSMKQMTLFDLSKKKGMKTPDKKKSGSLRTPEKGNKTPDRPIKSPRARTPAIVSKMVRAFKQKEETKLKTLAIKAAKLLTLTQMKKLPVEVKDIVNKRFEFMQEKNKIANMSEEEKAKYIKEKKDKQKQELKEKQIKLRQKFEDQELSDLKSLPVPKLVPTPEGLPNELFGDIAMVTEFVSCYSGLLMPKDDYPIYTDGLMKALCSGKEGFLYISRVLVVLLQTLLQDQISEDYEEMRVSLCDIAVNPYTASELVRLCLRRQDVEDQSTSNLSAETDLDEEVILKGLCLRIMGTYSVQDYMEEKQQEATQLWKTKLKEMKSKNDELKKVKEKRKELMNGEGEEKGKAEDAQKDILITHFYGKQSADSDCSKPGTPTPMAADSAEEGEDLASVVKRRRITTAQAMAERKKKEEEERIMRQQEAEIYKKEAEKERFERKFSEGIALAKAVLRQTPIGSDRNHSRYWVFSQTTPGLYIEKGWVTDYMEYNVTKSQDSNDSDEDMDVMEDETSETRTAREKTAPKTGQNLWFTYDSVKELDDLINSLHPQGIRENHLKAELKKRYDIVHKAVIRANRTNLELRDCDGEKGLLDAYKKELLDTELKLRNGGLGGVEDFPVWEKKLETSTDQQSLVECLLEVQENVLEKFRQGIMAVSKKKILVKSEDDSDAEEKEEEISVCQGISKWREAVENASTLSRLHVLLGIMDASIKWEKSAENAPNHTRRRARDIPKNYNVSDSNDEASDESEVEHEEKCVQCGHDENLILCAKCPAAYHLECHEPPLRRPPRGLWECNECKTGVKRSTRSKTVRKEARKSKRAAPRRQHYEESDGSTTEMDEDTDGEATEEGSASEEEVSSPPRKSQRRSCDTTARQGRPAGTSRTRDRGRRRGTEESEGEEEVSTSRGGASRRAPSDLSICEQIVANTMKHKACWPFLNPVNKKEVPDYYQIIRHPMDFQIIKDRLQCLVYGSPMEEGSEILDCMREVETYFSGQMKKHLPSFPYYRRTLTNGHVG</sequence>
<dbReference type="GO" id="GO:0042393">
    <property type="term" value="F:histone binding"/>
    <property type="evidence" value="ECO:0007669"/>
    <property type="project" value="TreeGrafter"/>
</dbReference>
<comment type="subcellular location">
    <subcellularLocation>
        <location evidence="1">Nucleus</location>
    </subcellularLocation>
</comment>
<evidence type="ECO:0000256" key="3">
    <source>
        <dbReference type="ARBA" id="ARBA00022771"/>
    </source>
</evidence>
<evidence type="ECO:0000313" key="11">
    <source>
        <dbReference type="EMBL" id="EKC34661.1"/>
    </source>
</evidence>
<accession>K1RK83</accession>
<feature type="compositionally biased region" description="Basic and acidic residues" evidence="10">
    <location>
        <begin position="816"/>
        <end position="825"/>
    </location>
</feature>
<feature type="compositionally biased region" description="Basic residues" evidence="10">
    <location>
        <begin position="1105"/>
        <end position="1126"/>
    </location>
</feature>
<feature type="coiled-coil region" evidence="9">
    <location>
        <begin position="416"/>
        <end position="455"/>
    </location>
</feature>
<evidence type="ECO:0000256" key="1">
    <source>
        <dbReference type="ARBA" id="ARBA00004123"/>
    </source>
</evidence>
<evidence type="ECO:0000256" key="4">
    <source>
        <dbReference type="ARBA" id="ARBA00022833"/>
    </source>
</evidence>
<dbReference type="InterPro" id="IPR028941">
    <property type="entry name" value="WHIM2_dom"/>
</dbReference>
<proteinExistence type="predicted"/>
<dbReference type="HOGENOM" id="CLU_004410_0_0_1"/>
<dbReference type="GO" id="GO:0090535">
    <property type="term" value="C:WICH complex"/>
    <property type="evidence" value="ECO:0007669"/>
    <property type="project" value="InterPro"/>
</dbReference>
<keyword evidence="5" id="KW-0805">Transcription regulation</keyword>
<protein>
    <submittedName>
        <fullName evidence="11">Tyrosine-protein kinase BAZ1B</fullName>
    </submittedName>
</protein>
<feature type="region of interest" description="Disordered" evidence="10">
    <location>
        <begin position="797"/>
        <end position="825"/>
    </location>
</feature>
<evidence type="ECO:0000256" key="5">
    <source>
        <dbReference type="ARBA" id="ARBA00023015"/>
    </source>
</evidence>
<feature type="compositionally biased region" description="Basic and acidic residues" evidence="10">
    <location>
        <begin position="59"/>
        <end position="70"/>
    </location>
</feature>
<evidence type="ECO:0000256" key="7">
    <source>
        <dbReference type="ARBA" id="ARBA00023163"/>
    </source>
</evidence>
<dbReference type="PROSITE" id="PS50016">
    <property type="entry name" value="ZF_PHD_2"/>
    <property type="match status" value="1"/>
</dbReference>
<reference evidence="11" key="1">
    <citation type="journal article" date="2012" name="Nature">
        <title>The oyster genome reveals stress adaptation and complexity of shell formation.</title>
        <authorList>
            <person name="Zhang G."/>
            <person name="Fang X."/>
            <person name="Guo X."/>
            <person name="Li L."/>
            <person name="Luo R."/>
            <person name="Xu F."/>
            <person name="Yang P."/>
            <person name="Zhang L."/>
            <person name="Wang X."/>
            <person name="Qi H."/>
            <person name="Xiong Z."/>
            <person name="Que H."/>
            <person name="Xie Y."/>
            <person name="Holland P.W."/>
            <person name="Paps J."/>
            <person name="Zhu Y."/>
            <person name="Wu F."/>
            <person name="Chen Y."/>
            <person name="Wang J."/>
            <person name="Peng C."/>
            <person name="Meng J."/>
            <person name="Yang L."/>
            <person name="Liu J."/>
            <person name="Wen B."/>
            <person name="Zhang N."/>
            <person name="Huang Z."/>
            <person name="Zhu Q."/>
            <person name="Feng Y."/>
            <person name="Mount A."/>
            <person name="Hedgecock D."/>
            <person name="Xu Z."/>
            <person name="Liu Y."/>
            <person name="Domazet-Loso T."/>
            <person name="Du Y."/>
            <person name="Sun X."/>
            <person name="Zhang S."/>
            <person name="Liu B."/>
            <person name="Cheng P."/>
            <person name="Jiang X."/>
            <person name="Li J."/>
            <person name="Fan D."/>
            <person name="Wang W."/>
            <person name="Fu W."/>
            <person name="Wang T."/>
            <person name="Wang B."/>
            <person name="Zhang J."/>
            <person name="Peng Z."/>
            <person name="Li Y."/>
            <person name="Li N."/>
            <person name="Wang J."/>
            <person name="Chen M."/>
            <person name="He Y."/>
            <person name="Tan F."/>
            <person name="Song X."/>
            <person name="Zheng Q."/>
            <person name="Huang R."/>
            <person name="Yang H."/>
            <person name="Du X."/>
            <person name="Chen L."/>
            <person name="Yang M."/>
            <person name="Gaffney P.M."/>
            <person name="Wang S."/>
            <person name="Luo L."/>
            <person name="She Z."/>
            <person name="Ming Y."/>
            <person name="Huang W."/>
            <person name="Zhang S."/>
            <person name="Huang B."/>
            <person name="Zhang Y."/>
            <person name="Qu T."/>
            <person name="Ni P."/>
            <person name="Miao G."/>
            <person name="Wang J."/>
            <person name="Wang Q."/>
            <person name="Steinberg C.E."/>
            <person name="Wang H."/>
            <person name="Li N."/>
            <person name="Qian L."/>
            <person name="Zhang G."/>
            <person name="Li Y."/>
            <person name="Yang H."/>
            <person name="Liu X."/>
            <person name="Wang J."/>
            <person name="Yin Y."/>
            <person name="Wang J."/>
        </authorList>
    </citation>
    <scope>NUCLEOTIDE SEQUENCE [LARGE SCALE GENOMIC DNA]</scope>
    <source>
        <strain evidence="11">05x7-T-G4-1.051#20</strain>
    </source>
</reference>
<dbReference type="SUPFAM" id="SSF57903">
    <property type="entry name" value="FYVE/PHD zinc finger"/>
    <property type="match status" value="1"/>
</dbReference>
<evidence type="ECO:0000256" key="9">
    <source>
        <dbReference type="SAM" id="Coils"/>
    </source>
</evidence>
<dbReference type="PRINTS" id="PR00503">
    <property type="entry name" value="BROMODOMAIN"/>
</dbReference>
<keyword evidence="2" id="KW-0479">Metal-binding</keyword>
<feature type="compositionally biased region" description="Polar residues" evidence="10">
    <location>
        <begin position="49"/>
        <end position="58"/>
    </location>
</feature>
<dbReference type="Gene3D" id="1.20.920.10">
    <property type="entry name" value="Bromodomain-like"/>
    <property type="match status" value="1"/>
</dbReference>
<dbReference type="Pfam" id="PF15613">
    <property type="entry name" value="WSD"/>
    <property type="match status" value="1"/>
</dbReference>
<feature type="compositionally biased region" description="Acidic residues" evidence="10">
    <location>
        <begin position="802"/>
        <end position="815"/>
    </location>
</feature>
<evidence type="ECO:0000256" key="2">
    <source>
        <dbReference type="ARBA" id="ARBA00022723"/>
    </source>
</evidence>
<dbReference type="InterPro" id="IPR047174">
    <property type="entry name" value="BAZ1B"/>
</dbReference>
<evidence type="ECO:0000256" key="10">
    <source>
        <dbReference type="SAM" id="MobiDB-lite"/>
    </source>
</evidence>
<keyword evidence="11" id="KW-0808">Transferase</keyword>
<dbReference type="InterPro" id="IPR011011">
    <property type="entry name" value="Znf_FYVE_PHD"/>
</dbReference>
<dbReference type="PROSITE" id="PS50014">
    <property type="entry name" value="BROMODOMAIN_2"/>
    <property type="match status" value="1"/>
</dbReference>
<keyword evidence="11" id="KW-0418">Kinase</keyword>
<dbReference type="PANTHER" id="PTHR46802">
    <property type="entry name" value="TYROSINE-PROTEIN KINASE BAZ1B"/>
    <property type="match status" value="1"/>
</dbReference>
<keyword evidence="6" id="KW-0103">Bromodomain</keyword>
<feature type="compositionally biased region" description="Basic and acidic residues" evidence="10">
    <location>
        <begin position="192"/>
        <end position="203"/>
    </location>
</feature>
<name>K1RK83_MAGGI</name>
<gene>
    <name evidence="11" type="ORF">CGI_10023204</name>
</gene>
<feature type="compositionally biased region" description="Acidic residues" evidence="10">
    <location>
        <begin position="1138"/>
        <end position="1158"/>
    </location>
</feature>
<dbReference type="InterPro" id="IPR013083">
    <property type="entry name" value="Znf_RING/FYVE/PHD"/>
</dbReference>
<dbReference type="InterPro" id="IPR018501">
    <property type="entry name" value="DDT_dom"/>
</dbReference>
<dbReference type="PROSITE" id="PS50827">
    <property type="entry name" value="DDT"/>
    <property type="match status" value="1"/>
</dbReference>
<feature type="region of interest" description="Disordered" evidence="10">
    <location>
        <begin position="1105"/>
        <end position="1216"/>
    </location>
</feature>
<dbReference type="InterPro" id="IPR001965">
    <property type="entry name" value="Znf_PHD"/>
</dbReference>
<dbReference type="Pfam" id="PF00439">
    <property type="entry name" value="Bromodomain"/>
    <property type="match status" value="1"/>
</dbReference>
<feature type="coiled-coil region" evidence="9">
    <location>
        <begin position="709"/>
        <end position="744"/>
    </location>
</feature>
<evidence type="ECO:0000256" key="8">
    <source>
        <dbReference type="ARBA" id="ARBA00023242"/>
    </source>
</evidence>
<evidence type="ECO:0000256" key="6">
    <source>
        <dbReference type="ARBA" id="ARBA00023117"/>
    </source>
</evidence>
<feature type="compositionally biased region" description="Acidic residues" evidence="10">
    <location>
        <begin position="1042"/>
        <end position="1051"/>
    </location>
</feature>
<dbReference type="GO" id="GO:0008270">
    <property type="term" value="F:zinc ion binding"/>
    <property type="evidence" value="ECO:0007669"/>
    <property type="project" value="UniProtKB-KW"/>
</dbReference>
<dbReference type="EMBL" id="JH816714">
    <property type="protein sequence ID" value="EKC34661.1"/>
    <property type="molecule type" value="Genomic_DNA"/>
</dbReference>
<dbReference type="SMART" id="SM00571">
    <property type="entry name" value="DDT"/>
    <property type="match status" value="1"/>
</dbReference>
<keyword evidence="4" id="KW-0862">Zinc</keyword>
<feature type="region of interest" description="Disordered" evidence="10">
    <location>
        <begin position="1020"/>
        <end position="1051"/>
    </location>
</feature>
<dbReference type="Gene3D" id="3.30.40.10">
    <property type="entry name" value="Zinc/RING finger domain, C3HC4 (zinc finger)"/>
    <property type="match status" value="1"/>
</dbReference>
<dbReference type="Pfam" id="PF00628">
    <property type="entry name" value="PHD"/>
    <property type="match status" value="1"/>
</dbReference>
<dbReference type="InterPro" id="IPR019786">
    <property type="entry name" value="Zinc_finger_PHD-type_CS"/>
</dbReference>
<keyword evidence="9" id="KW-0175">Coiled coil</keyword>
<feature type="region of interest" description="Disordered" evidence="10">
    <location>
        <begin position="164"/>
        <end position="360"/>
    </location>
</feature>
<organism evidence="11">
    <name type="scientific">Magallana gigas</name>
    <name type="common">Pacific oyster</name>
    <name type="synonym">Crassostrea gigas</name>
    <dbReference type="NCBI Taxonomy" id="29159"/>
    <lineage>
        <taxon>Eukaryota</taxon>
        <taxon>Metazoa</taxon>
        <taxon>Spiralia</taxon>
        <taxon>Lophotrochozoa</taxon>
        <taxon>Mollusca</taxon>
        <taxon>Bivalvia</taxon>
        <taxon>Autobranchia</taxon>
        <taxon>Pteriomorphia</taxon>
        <taxon>Ostreida</taxon>
        <taxon>Ostreoidea</taxon>
        <taxon>Ostreidae</taxon>
        <taxon>Magallana</taxon>
    </lineage>
</organism>
<keyword evidence="3" id="KW-0863">Zinc-finger</keyword>
<feature type="compositionally biased region" description="Basic and acidic residues" evidence="10">
    <location>
        <begin position="325"/>
        <end position="349"/>
    </location>
</feature>